<dbReference type="Pfam" id="PF00857">
    <property type="entry name" value="Isochorismatase"/>
    <property type="match status" value="1"/>
</dbReference>
<dbReference type="PANTHER" id="PTHR11080">
    <property type="entry name" value="PYRAZINAMIDASE/NICOTINAMIDASE"/>
    <property type="match status" value="1"/>
</dbReference>
<feature type="domain" description="Isochorismatase-like" evidence="9">
    <location>
        <begin position="3"/>
        <end position="198"/>
    </location>
</feature>
<comment type="pathway">
    <text evidence="5">Cofactor biosynthesis; nicotinate biosynthesis; nicotinate from nicotinamide: step 1/1.</text>
</comment>
<evidence type="ECO:0000313" key="10">
    <source>
        <dbReference type="EMBL" id="HCO27303.1"/>
    </source>
</evidence>
<dbReference type="GO" id="GO:0019363">
    <property type="term" value="P:pyridine nucleotide biosynthetic process"/>
    <property type="evidence" value="ECO:0007669"/>
    <property type="project" value="UniProtKB-KW"/>
</dbReference>
<dbReference type="FunFam" id="3.40.50.850:FF:000006">
    <property type="entry name" value="Bifunctional pyrazinamidase/nicotinamidase"/>
    <property type="match status" value="1"/>
</dbReference>
<dbReference type="InterPro" id="IPR000868">
    <property type="entry name" value="Isochorismatase-like_dom"/>
</dbReference>
<evidence type="ECO:0000256" key="5">
    <source>
        <dbReference type="ARBA" id="ARBA00037900"/>
    </source>
</evidence>
<dbReference type="PANTHER" id="PTHR11080:SF2">
    <property type="entry name" value="LD05707P"/>
    <property type="match status" value="1"/>
</dbReference>
<evidence type="ECO:0000256" key="3">
    <source>
        <dbReference type="ARBA" id="ARBA00022723"/>
    </source>
</evidence>
<dbReference type="Proteomes" id="UP000263642">
    <property type="component" value="Unassembled WGS sequence"/>
</dbReference>
<evidence type="ECO:0000256" key="8">
    <source>
        <dbReference type="ARBA" id="ARBA00072277"/>
    </source>
</evidence>
<name>A0A3D3REP8_9PLAN</name>
<keyword evidence="3" id="KW-0479">Metal-binding</keyword>
<evidence type="ECO:0000256" key="6">
    <source>
        <dbReference type="ARBA" id="ARBA00039017"/>
    </source>
</evidence>
<comment type="similarity">
    <text evidence="1">Belongs to the isochorismatase family.</text>
</comment>
<sequence>MRALILVDLQYDFMPGGSLAVPEGDQVVPIANELMSDFDLVVATQDWHPADHLSFASQHPDREIGEQIDLAGLEQILWPDHCVQGTRGAELHSDLNQGQIDRIFPKGTDRLIDSYSGFYDNGHQKSTGLGEYLQEQGVQSVTVLGLAADYCVKWTVLDAVKLGFQTSLSLRGCRGVDLSPGDVHRAYQEMQNAGVKIIE</sequence>
<comment type="caution">
    <text evidence="10">The sequence shown here is derived from an EMBL/GenBank/DDBJ whole genome shotgun (WGS) entry which is preliminary data.</text>
</comment>
<dbReference type="InterPro" id="IPR052347">
    <property type="entry name" value="Isochorismatase_Nicotinamidase"/>
</dbReference>
<dbReference type="EC" id="3.5.1.19" evidence="6"/>
<protein>
    <recommendedName>
        <fullName evidence="8">Nicotinamidase</fullName>
        <ecNumber evidence="6">3.5.1.19</ecNumber>
    </recommendedName>
    <alternativeName>
        <fullName evidence="7">Nicotinamide deamidase</fullName>
    </alternativeName>
</protein>
<gene>
    <name evidence="10" type="ORF">DIT97_31470</name>
</gene>
<evidence type="ECO:0000259" key="9">
    <source>
        <dbReference type="Pfam" id="PF00857"/>
    </source>
</evidence>
<dbReference type="CDD" id="cd01011">
    <property type="entry name" value="nicotinamidase"/>
    <property type="match status" value="1"/>
</dbReference>
<dbReference type="GO" id="GO:0008936">
    <property type="term" value="F:nicotinamidase activity"/>
    <property type="evidence" value="ECO:0007669"/>
    <property type="project" value="UniProtKB-EC"/>
</dbReference>
<evidence type="ECO:0000256" key="7">
    <source>
        <dbReference type="ARBA" id="ARBA00043224"/>
    </source>
</evidence>
<dbReference type="Gene3D" id="3.40.50.850">
    <property type="entry name" value="Isochorismatase-like"/>
    <property type="match status" value="1"/>
</dbReference>
<dbReference type="AlphaFoldDB" id="A0A3D3REP8"/>
<proteinExistence type="inferred from homology"/>
<keyword evidence="4" id="KW-0378">Hydrolase</keyword>
<evidence type="ECO:0000256" key="4">
    <source>
        <dbReference type="ARBA" id="ARBA00022801"/>
    </source>
</evidence>
<keyword evidence="2" id="KW-0662">Pyridine nucleotide biosynthesis</keyword>
<dbReference type="NCBIfam" id="NF008623">
    <property type="entry name" value="PRK11609.1"/>
    <property type="match status" value="1"/>
</dbReference>
<dbReference type="EMBL" id="DQAY01000194">
    <property type="protein sequence ID" value="HCO27303.1"/>
    <property type="molecule type" value="Genomic_DNA"/>
</dbReference>
<dbReference type="InterPro" id="IPR036380">
    <property type="entry name" value="Isochorismatase-like_sf"/>
</dbReference>
<reference evidence="10 11" key="1">
    <citation type="journal article" date="2018" name="Nat. Biotechnol.">
        <title>A standardized bacterial taxonomy based on genome phylogeny substantially revises the tree of life.</title>
        <authorList>
            <person name="Parks D.H."/>
            <person name="Chuvochina M."/>
            <person name="Waite D.W."/>
            <person name="Rinke C."/>
            <person name="Skarshewski A."/>
            <person name="Chaumeil P.A."/>
            <person name="Hugenholtz P."/>
        </authorList>
    </citation>
    <scope>NUCLEOTIDE SEQUENCE [LARGE SCALE GENOMIC DNA]</scope>
    <source>
        <strain evidence="10">UBA9375</strain>
    </source>
</reference>
<organism evidence="10 11">
    <name type="scientific">Gimesia maris</name>
    <dbReference type="NCBI Taxonomy" id="122"/>
    <lineage>
        <taxon>Bacteria</taxon>
        <taxon>Pseudomonadati</taxon>
        <taxon>Planctomycetota</taxon>
        <taxon>Planctomycetia</taxon>
        <taxon>Planctomycetales</taxon>
        <taxon>Planctomycetaceae</taxon>
        <taxon>Gimesia</taxon>
    </lineage>
</organism>
<accession>A0A3D3REP8</accession>
<evidence type="ECO:0000256" key="2">
    <source>
        <dbReference type="ARBA" id="ARBA00022642"/>
    </source>
</evidence>
<evidence type="ECO:0000256" key="1">
    <source>
        <dbReference type="ARBA" id="ARBA00006336"/>
    </source>
</evidence>
<dbReference type="GO" id="GO:0046872">
    <property type="term" value="F:metal ion binding"/>
    <property type="evidence" value="ECO:0007669"/>
    <property type="project" value="UniProtKB-KW"/>
</dbReference>
<evidence type="ECO:0000313" key="11">
    <source>
        <dbReference type="Proteomes" id="UP000263642"/>
    </source>
</evidence>
<dbReference type="SUPFAM" id="SSF52499">
    <property type="entry name" value="Isochorismatase-like hydrolases"/>
    <property type="match status" value="1"/>
</dbReference>